<evidence type="ECO:0000313" key="2">
    <source>
        <dbReference type="EMBL" id="KAK2117587.1"/>
    </source>
</evidence>
<feature type="non-terminal residue" evidence="2">
    <location>
        <position position="70"/>
    </location>
</feature>
<name>A0ABQ9W7H9_SAGOE</name>
<keyword evidence="1" id="KW-1133">Transmembrane helix</keyword>
<reference evidence="2 3" key="1">
    <citation type="submission" date="2023-05" db="EMBL/GenBank/DDBJ databases">
        <title>B98-5 Cell Line De Novo Hybrid Assembly: An Optical Mapping Approach.</title>
        <authorList>
            <person name="Kananen K."/>
            <person name="Auerbach J.A."/>
            <person name="Kautto E."/>
            <person name="Blachly J.S."/>
        </authorList>
    </citation>
    <scope>NUCLEOTIDE SEQUENCE [LARGE SCALE GENOMIC DNA]</scope>
    <source>
        <strain evidence="2">B95-8</strain>
        <tissue evidence="2">Cell line</tissue>
    </source>
</reference>
<keyword evidence="3" id="KW-1185">Reference proteome</keyword>
<organism evidence="2 3">
    <name type="scientific">Saguinus oedipus</name>
    <name type="common">Cotton-top tamarin</name>
    <name type="synonym">Oedipomidas oedipus</name>
    <dbReference type="NCBI Taxonomy" id="9490"/>
    <lineage>
        <taxon>Eukaryota</taxon>
        <taxon>Metazoa</taxon>
        <taxon>Chordata</taxon>
        <taxon>Craniata</taxon>
        <taxon>Vertebrata</taxon>
        <taxon>Euteleostomi</taxon>
        <taxon>Mammalia</taxon>
        <taxon>Eutheria</taxon>
        <taxon>Euarchontoglires</taxon>
        <taxon>Primates</taxon>
        <taxon>Haplorrhini</taxon>
        <taxon>Platyrrhini</taxon>
        <taxon>Cebidae</taxon>
        <taxon>Callitrichinae</taxon>
        <taxon>Saguinus</taxon>
    </lineage>
</organism>
<evidence type="ECO:0000256" key="1">
    <source>
        <dbReference type="SAM" id="Phobius"/>
    </source>
</evidence>
<feature type="transmembrane region" description="Helical" evidence="1">
    <location>
        <begin position="46"/>
        <end position="68"/>
    </location>
</feature>
<accession>A0ABQ9W7H9</accession>
<proteinExistence type="predicted"/>
<comment type="caution">
    <text evidence="2">The sequence shown here is derived from an EMBL/GenBank/DDBJ whole genome shotgun (WGS) entry which is preliminary data.</text>
</comment>
<dbReference type="Proteomes" id="UP001266305">
    <property type="component" value="Unassembled WGS sequence"/>
</dbReference>
<gene>
    <name evidence="2" type="primary">ADCY2</name>
    <name evidence="2" type="ORF">P7K49_004473</name>
</gene>
<sequence>MWQEAMRRRRYLRDRAEEAAGGGEGLPRSRDWLYESYYCMSQQHPLIVFLLLIVMGACLALLVVFFALGL</sequence>
<protein>
    <submittedName>
        <fullName evidence="2">Adenylate cyclase type 2</fullName>
    </submittedName>
</protein>
<dbReference type="EMBL" id="JASSZA010000002">
    <property type="protein sequence ID" value="KAK2117587.1"/>
    <property type="molecule type" value="Genomic_DNA"/>
</dbReference>
<keyword evidence="1" id="KW-0812">Transmembrane</keyword>
<evidence type="ECO:0000313" key="3">
    <source>
        <dbReference type="Proteomes" id="UP001266305"/>
    </source>
</evidence>
<keyword evidence="1" id="KW-0472">Membrane</keyword>